<sequence length="36" mass="3986">MHTLLSSLARPDDLPAAFQTVVQQAIDEQRDTVYGV</sequence>
<organism evidence="1 2">
    <name type="scientific">Erwinia rhapontici</name>
    <name type="common">Pectobacterium rhapontici</name>
    <dbReference type="NCBI Taxonomy" id="55212"/>
    <lineage>
        <taxon>Bacteria</taxon>
        <taxon>Pseudomonadati</taxon>
        <taxon>Pseudomonadota</taxon>
        <taxon>Gammaproteobacteria</taxon>
        <taxon>Enterobacterales</taxon>
        <taxon>Erwiniaceae</taxon>
        <taxon>Erwinia</taxon>
    </lineage>
</organism>
<protein>
    <submittedName>
        <fullName evidence="1">Uncharacterized protein</fullName>
    </submittedName>
</protein>
<proteinExistence type="predicted"/>
<evidence type="ECO:0000313" key="1">
    <source>
        <dbReference type="EMBL" id="BCQ37279.1"/>
    </source>
</evidence>
<keyword evidence="1" id="KW-0614">Plasmid</keyword>
<dbReference type="Proteomes" id="UP000677515">
    <property type="component" value="Plasmid pERA53"/>
</dbReference>
<name>A0ABN6DR94_ERWRD</name>
<evidence type="ECO:0000313" key="2">
    <source>
        <dbReference type="Proteomes" id="UP000677515"/>
    </source>
</evidence>
<dbReference type="EMBL" id="AP024330">
    <property type="protein sequence ID" value="BCQ37279.1"/>
    <property type="molecule type" value="Genomic_DNA"/>
</dbReference>
<gene>
    <name evidence="1" type="ORF">ERHA53_46220</name>
</gene>
<geneLocation type="plasmid" evidence="1 2">
    <name>pERA53</name>
</geneLocation>
<keyword evidence="2" id="KW-1185">Reference proteome</keyword>
<accession>A0ABN6DR94</accession>
<reference evidence="1 2" key="1">
    <citation type="submission" date="2021-01" db="EMBL/GenBank/DDBJ databases">
        <title>Complete genome sequence of Erwinia rhapontici MAFF 311153.</title>
        <authorList>
            <person name="Morohoshi T."/>
            <person name="Someya N."/>
        </authorList>
    </citation>
    <scope>NUCLEOTIDE SEQUENCE [LARGE SCALE GENOMIC DNA]</scope>
    <source>
        <strain evidence="1 2">MAFF 311153</strain>
        <plasmid evidence="1 2">pERA53</plasmid>
    </source>
</reference>